<keyword evidence="3" id="KW-1185">Reference proteome</keyword>
<dbReference type="EMBL" id="CAJNOC010001362">
    <property type="protein sequence ID" value="CAF0858257.1"/>
    <property type="molecule type" value="Genomic_DNA"/>
</dbReference>
<keyword evidence="1" id="KW-0472">Membrane</keyword>
<feature type="transmembrane region" description="Helical" evidence="1">
    <location>
        <begin position="41"/>
        <end position="60"/>
    </location>
</feature>
<name>A0A813WNZ9_9BILA</name>
<dbReference type="OrthoDB" id="10534136at2759"/>
<sequence>MKLTKITPFVLNARPLLRSNKLTKIPLRFSSHGNSDFQRQSIVYTMLGAAITGIIGAYLLDHGLRK</sequence>
<evidence type="ECO:0000256" key="1">
    <source>
        <dbReference type="SAM" id="Phobius"/>
    </source>
</evidence>
<organism evidence="2 3">
    <name type="scientific">Brachionus calyciflorus</name>
    <dbReference type="NCBI Taxonomy" id="104777"/>
    <lineage>
        <taxon>Eukaryota</taxon>
        <taxon>Metazoa</taxon>
        <taxon>Spiralia</taxon>
        <taxon>Gnathifera</taxon>
        <taxon>Rotifera</taxon>
        <taxon>Eurotatoria</taxon>
        <taxon>Monogononta</taxon>
        <taxon>Pseudotrocha</taxon>
        <taxon>Ploima</taxon>
        <taxon>Brachionidae</taxon>
        <taxon>Brachionus</taxon>
    </lineage>
</organism>
<reference evidence="2" key="1">
    <citation type="submission" date="2021-02" db="EMBL/GenBank/DDBJ databases">
        <authorList>
            <person name="Nowell W R."/>
        </authorList>
    </citation>
    <scope>NUCLEOTIDE SEQUENCE</scope>
    <source>
        <strain evidence="2">Ploen Becks lab</strain>
    </source>
</reference>
<evidence type="ECO:0000313" key="2">
    <source>
        <dbReference type="EMBL" id="CAF0858257.1"/>
    </source>
</evidence>
<evidence type="ECO:0000313" key="3">
    <source>
        <dbReference type="Proteomes" id="UP000663879"/>
    </source>
</evidence>
<proteinExistence type="predicted"/>
<accession>A0A813WNZ9</accession>
<protein>
    <submittedName>
        <fullName evidence="2">Uncharacterized protein</fullName>
    </submittedName>
</protein>
<comment type="caution">
    <text evidence="2">The sequence shown here is derived from an EMBL/GenBank/DDBJ whole genome shotgun (WGS) entry which is preliminary data.</text>
</comment>
<keyword evidence="1" id="KW-1133">Transmembrane helix</keyword>
<keyword evidence="1" id="KW-0812">Transmembrane</keyword>
<gene>
    <name evidence="2" type="ORF">OXX778_LOCUS9305</name>
</gene>
<dbReference type="Proteomes" id="UP000663879">
    <property type="component" value="Unassembled WGS sequence"/>
</dbReference>
<dbReference type="AlphaFoldDB" id="A0A813WNZ9"/>